<reference evidence="7" key="1">
    <citation type="journal article" date="2012" name="Nat. Biotechnol.">
        <title>Reference genome sequence of the model plant Setaria.</title>
        <authorList>
            <person name="Bennetzen J.L."/>
            <person name="Schmutz J."/>
            <person name="Wang H."/>
            <person name="Percifield R."/>
            <person name="Hawkins J."/>
            <person name="Pontaroli A.C."/>
            <person name="Estep M."/>
            <person name="Feng L."/>
            <person name="Vaughn J.N."/>
            <person name="Grimwood J."/>
            <person name="Jenkins J."/>
            <person name="Barry K."/>
            <person name="Lindquist E."/>
            <person name="Hellsten U."/>
            <person name="Deshpande S."/>
            <person name="Wang X."/>
            <person name="Wu X."/>
            <person name="Mitros T."/>
            <person name="Triplett J."/>
            <person name="Yang X."/>
            <person name="Ye C.Y."/>
            <person name="Mauro-Herrera M."/>
            <person name="Wang L."/>
            <person name="Li P."/>
            <person name="Sharma M."/>
            <person name="Sharma R."/>
            <person name="Ronald P.C."/>
            <person name="Panaud O."/>
            <person name="Kellogg E.A."/>
            <person name="Brutnell T.P."/>
            <person name="Doust A.N."/>
            <person name="Tuskan G.A."/>
            <person name="Rokhsar D."/>
            <person name="Devos K.M."/>
        </authorList>
    </citation>
    <scope>NUCLEOTIDE SEQUENCE [LARGE SCALE GENOMIC DNA]</scope>
    <source>
        <strain evidence="7">cv. Yugu1</strain>
    </source>
</reference>
<dbReference type="HOGENOM" id="CLU_078915_0_0_1"/>
<dbReference type="PANTHER" id="PTHR11467">
    <property type="entry name" value="HISTONE H1"/>
    <property type="match status" value="1"/>
</dbReference>
<dbReference type="InterPro" id="IPR005818">
    <property type="entry name" value="Histone_H1/H5_H15"/>
</dbReference>
<dbReference type="eggNOG" id="ENOG502SCHZ">
    <property type="taxonomic scope" value="Eukaryota"/>
</dbReference>
<dbReference type="STRING" id="4555.K4A208"/>
<dbReference type="InterPro" id="IPR036390">
    <property type="entry name" value="WH_DNA-bd_sf"/>
</dbReference>
<dbReference type="GO" id="GO:0000786">
    <property type="term" value="C:nucleosome"/>
    <property type="evidence" value="ECO:0007669"/>
    <property type="project" value="InterPro"/>
</dbReference>
<dbReference type="PRINTS" id="PR00929">
    <property type="entry name" value="ATHOOK"/>
</dbReference>
<feature type="domain" description="H15" evidence="5">
    <location>
        <begin position="24"/>
        <end position="95"/>
    </location>
</feature>
<keyword evidence="2" id="KW-0238">DNA-binding</keyword>
<evidence type="ECO:0000256" key="1">
    <source>
        <dbReference type="ARBA" id="ARBA00004123"/>
    </source>
</evidence>
<dbReference type="GO" id="GO:0031492">
    <property type="term" value="F:nucleosomal DNA binding"/>
    <property type="evidence" value="ECO:0000318"/>
    <property type="project" value="GO_Central"/>
</dbReference>
<feature type="compositionally biased region" description="Low complexity" evidence="4">
    <location>
        <begin position="229"/>
        <end position="243"/>
    </location>
</feature>
<dbReference type="InterPro" id="IPR036388">
    <property type="entry name" value="WH-like_DNA-bd_sf"/>
</dbReference>
<dbReference type="SMART" id="SM00526">
    <property type="entry name" value="H15"/>
    <property type="match status" value="1"/>
</dbReference>
<evidence type="ECO:0000256" key="3">
    <source>
        <dbReference type="ARBA" id="ARBA00023242"/>
    </source>
</evidence>
<feature type="compositionally biased region" description="Low complexity" evidence="4">
    <location>
        <begin position="106"/>
        <end position="115"/>
    </location>
</feature>
<accession>K4A208</accession>
<keyword evidence="3" id="KW-0539">Nucleus</keyword>
<dbReference type="GO" id="GO:0006334">
    <property type="term" value="P:nucleosome assembly"/>
    <property type="evidence" value="ECO:0007669"/>
    <property type="project" value="InterPro"/>
</dbReference>
<evidence type="ECO:0000313" key="6">
    <source>
        <dbReference type="EnsemblPlants" id="KQL24427"/>
    </source>
</evidence>
<dbReference type="InterPro" id="IPR017956">
    <property type="entry name" value="AT_hook_DNA-bd_motif"/>
</dbReference>
<dbReference type="OMA" id="FARNNYF"/>
<dbReference type="GO" id="GO:0005730">
    <property type="term" value="C:nucleolus"/>
    <property type="evidence" value="ECO:0000318"/>
    <property type="project" value="GO_Central"/>
</dbReference>
<dbReference type="Proteomes" id="UP000004995">
    <property type="component" value="Unassembled WGS sequence"/>
</dbReference>
<comment type="subcellular location">
    <subcellularLocation>
        <location evidence="1">Nucleus</location>
    </subcellularLocation>
</comment>
<feature type="compositionally biased region" description="Basic residues" evidence="4">
    <location>
        <begin position="312"/>
        <end position="323"/>
    </location>
</feature>
<dbReference type="GO" id="GO:0045910">
    <property type="term" value="P:negative regulation of DNA recombination"/>
    <property type="evidence" value="ECO:0000318"/>
    <property type="project" value="GO_Central"/>
</dbReference>
<keyword evidence="7" id="KW-1185">Reference proteome</keyword>
<feature type="compositionally biased region" description="Pro residues" evidence="4">
    <location>
        <begin position="13"/>
        <end position="24"/>
    </location>
</feature>
<dbReference type="InParanoid" id="K4A208"/>
<dbReference type="Pfam" id="PF00538">
    <property type="entry name" value="Linker_histone"/>
    <property type="match status" value="1"/>
</dbReference>
<evidence type="ECO:0000256" key="4">
    <source>
        <dbReference type="SAM" id="MobiDB-lite"/>
    </source>
</evidence>
<feature type="region of interest" description="Disordered" evidence="4">
    <location>
        <begin position="202"/>
        <end position="323"/>
    </location>
</feature>
<dbReference type="GO" id="GO:0003690">
    <property type="term" value="F:double-stranded DNA binding"/>
    <property type="evidence" value="ECO:0000318"/>
    <property type="project" value="GO_Central"/>
</dbReference>
<dbReference type="PROSITE" id="PS51504">
    <property type="entry name" value="H15"/>
    <property type="match status" value="1"/>
</dbReference>
<evidence type="ECO:0000313" key="7">
    <source>
        <dbReference type="Proteomes" id="UP000004995"/>
    </source>
</evidence>
<organism evidence="6 7">
    <name type="scientific">Setaria italica</name>
    <name type="common">Foxtail millet</name>
    <name type="synonym">Panicum italicum</name>
    <dbReference type="NCBI Taxonomy" id="4555"/>
    <lineage>
        <taxon>Eukaryota</taxon>
        <taxon>Viridiplantae</taxon>
        <taxon>Streptophyta</taxon>
        <taxon>Embryophyta</taxon>
        <taxon>Tracheophyta</taxon>
        <taxon>Spermatophyta</taxon>
        <taxon>Magnoliopsida</taxon>
        <taxon>Liliopsida</taxon>
        <taxon>Poales</taxon>
        <taxon>Poaceae</taxon>
        <taxon>PACMAD clade</taxon>
        <taxon>Panicoideae</taxon>
        <taxon>Panicodae</taxon>
        <taxon>Paniceae</taxon>
        <taxon>Cenchrinae</taxon>
        <taxon>Setaria</taxon>
    </lineage>
</organism>
<reference evidence="6" key="2">
    <citation type="submission" date="2018-08" db="UniProtKB">
        <authorList>
            <consortium name="EnsemblPlants"/>
        </authorList>
    </citation>
    <scope>IDENTIFICATION</scope>
    <source>
        <strain evidence="6">Yugu1</strain>
    </source>
</reference>
<sequence length="323" mass="33245">MADDAGSGAAPELAPPPPPPPLRPLPSYSEMILEAIDALDNANGSNKTAISGYLKNKCRASLPSDHTSLLTINLGRMKSSGELVFARNNYFRPDGDDEEVKEEEPSATAPAGPASPLRPDGYKDPAVDEDSTGVFDAASVYLDIDDFDAQLGLHSVRDADDTDVPALAPGVAADDIGVPAPAPDGVVADDIDVPAPAPVVTADAAAGPVKRGRGRPPKPKVAVAEDSPAEASLVAADAVAGPAKRGRGRPPKPKDPAAMGTDGESTADANAPPKDPITETIAWATSGMLSPRGRPPKKTKVEEAPSTDVPVKRGRGRPPKVKH</sequence>
<name>K4A208_SETIT</name>
<dbReference type="EnsemblPlants" id="KQL24427">
    <property type="protein sequence ID" value="KQL24427"/>
    <property type="gene ID" value="SETIT_032904mg"/>
</dbReference>
<evidence type="ECO:0000259" key="5">
    <source>
        <dbReference type="PROSITE" id="PS51504"/>
    </source>
</evidence>
<feature type="region of interest" description="Disordered" evidence="4">
    <location>
        <begin position="1"/>
        <end position="27"/>
    </location>
</feature>
<dbReference type="FunCoup" id="K4A208">
    <property type="interactions" value="94"/>
</dbReference>
<dbReference type="GO" id="GO:0005634">
    <property type="term" value="C:nucleus"/>
    <property type="evidence" value="ECO:0000318"/>
    <property type="project" value="GO_Central"/>
</dbReference>
<dbReference type="GO" id="GO:0030261">
    <property type="term" value="P:chromosome condensation"/>
    <property type="evidence" value="ECO:0000318"/>
    <property type="project" value="GO_Central"/>
</dbReference>
<dbReference type="EMBL" id="AGNK02001071">
    <property type="status" value="NOT_ANNOTATED_CDS"/>
    <property type="molecule type" value="Genomic_DNA"/>
</dbReference>
<evidence type="ECO:0000256" key="2">
    <source>
        <dbReference type="ARBA" id="ARBA00023125"/>
    </source>
</evidence>
<dbReference type="SUPFAM" id="SSF46785">
    <property type="entry name" value="Winged helix' DNA-binding domain"/>
    <property type="match status" value="1"/>
</dbReference>
<dbReference type="AlphaFoldDB" id="K4A208"/>
<protein>
    <recommendedName>
        <fullName evidence="5">H15 domain-containing protein</fullName>
    </recommendedName>
</protein>
<proteinExistence type="predicted"/>
<dbReference type="PANTHER" id="PTHR11467:SF162">
    <property type="entry name" value="HMG-Y-RELATED PROTEIN A"/>
    <property type="match status" value="1"/>
</dbReference>
<dbReference type="Gramene" id="KQL24427">
    <property type="protein sequence ID" value="KQL24427"/>
    <property type="gene ID" value="SETIT_032904mg"/>
</dbReference>
<feature type="region of interest" description="Disordered" evidence="4">
    <location>
        <begin position="94"/>
        <end position="129"/>
    </location>
</feature>
<dbReference type="Gene3D" id="1.10.10.10">
    <property type="entry name" value="Winged helix-like DNA-binding domain superfamily/Winged helix DNA-binding domain"/>
    <property type="match status" value="1"/>
</dbReference>